<proteinExistence type="predicted"/>
<name>A0A0E9R7C7_ANGAN</name>
<evidence type="ECO:0000313" key="1">
    <source>
        <dbReference type="EMBL" id="JAH25014.1"/>
    </source>
</evidence>
<reference evidence="1" key="2">
    <citation type="journal article" date="2015" name="Fish Shellfish Immunol.">
        <title>Early steps in the European eel (Anguilla anguilla)-Vibrio vulnificus interaction in the gills: Role of the RtxA13 toxin.</title>
        <authorList>
            <person name="Callol A."/>
            <person name="Pajuelo D."/>
            <person name="Ebbesson L."/>
            <person name="Teles M."/>
            <person name="MacKenzie S."/>
            <person name="Amaro C."/>
        </authorList>
    </citation>
    <scope>NUCLEOTIDE SEQUENCE</scope>
</reference>
<sequence length="49" mass="5466">MSVFVDDINMPVINEWEIRLATSKLTNKIVGQTCPSLKITEKCNILVCG</sequence>
<dbReference type="EMBL" id="GBXM01083563">
    <property type="protein sequence ID" value="JAH25014.1"/>
    <property type="molecule type" value="Transcribed_RNA"/>
</dbReference>
<organism evidence="1">
    <name type="scientific">Anguilla anguilla</name>
    <name type="common">European freshwater eel</name>
    <name type="synonym">Muraena anguilla</name>
    <dbReference type="NCBI Taxonomy" id="7936"/>
    <lineage>
        <taxon>Eukaryota</taxon>
        <taxon>Metazoa</taxon>
        <taxon>Chordata</taxon>
        <taxon>Craniata</taxon>
        <taxon>Vertebrata</taxon>
        <taxon>Euteleostomi</taxon>
        <taxon>Actinopterygii</taxon>
        <taxon>Neopterygii</taxon>
        <taxon>Teleostei</taxon>
        <taxon>Anguilliformes</taxon>
        <taxon>Anguillidae</taxon>
        <taxon>Anguilla</taxon>
    </lineage>
</organism>
<accession>A0A0E9R7C7</accession>
<reference evidence="1" key="1">
    <citation type="submission" date="2014-11" db="EMBL/GenBank/DDBJ databases">
        <authorList>
            <person name="Amaro Gonzalez C."/>
        </authorList>
    </citation>
    <scope>NUCLEOTIDE SEQUENCE</scope>
</reference>
<protein>
    <submittedName>
        <fullName evidence="1">Uncharacterized protein</fullName>
    </submittedName>
</protein>
<dbReference type="AlphaFoldDB" id="A0A0E9R7C7"/>